<gene>
    <name evidence="12" type="ORF">B0J11DRAFT_541320</name>
</gene>
<evidence type="ECO:0000256" key="8">
    <source>
        <dbReference type="PROSITE-ProRule" id="PRU00723"/>
    </source>
</evidence>
<dbReference type="GO" id="GO:0003676">
    <property type="term" value="F:nucleic acid binding"/>
    <property type="evidence" value="ECO:0007669"/>
    <property type="project" value="InterPro"/>
</dbReference>
<dbReference type="InterPro" id="IPR051628">
    <property type="entry name" value="LUBAC_E3_Ligases"/>
</dbReference>
<keyword evidence="4" id="KW-0677">Repeat</keyword>
<dbReference type="InterPro" id="IPR000571">
    <property type="entry name" value="Znf_CCCH"/>
</dbReference>
<evidence type="ECO:0000256" key="3">
    <source>
        <dbReference type="ARBA" id="ARBA00022723"/>
    </source>
</evidence>
<feature type="zinc finger region" description="C3H1-type" evidence="8">
    <location>
        <begin position="60"/>
        <end position="87"/>
    </location>
</feature>
<dbReference type="CDD" id="cd20335">
    <property type="entry name" value="BRcat_RBR"/>
    <property type="match status" value="1"/>
</dbReference>
<evidence type="ECO:0000256" key="6">
    <source>
        <dbReference type="ARBA" id="ARBA00022786"/>
    </source>
</evidence>
<dbReference type="InterPro" id="IPR013087">
    <property type="entry name" value="Znf_C2H2_type"/>
</dbReference>
<dbReference type="GO" id="GO:0008270">
    <property type="term" value="F:zinc ion binding"/>
    <property type="evidence" value="ECO:0007669"/>
    <property type="project" value="UniProtKB-KW"/>
</dbReference>
<protein>
    <recommendedName>
        <fullName evidence="14">RING-type E3 ubiquitin transferase</fullName>
    </recommendedName>
</protein>
<evidence type="ECO:0000256" key="7">
    <source>
        <dbReference type="ARBA" id="ARBA00022833"/>
    </source>
</evidence>
<dbReference type="PROSITE" id="PS50103">
    <property type="entry name" value="ZF_C3H1"/>
    <property type="match status" value="2"/>
</dbReference>
<dbReference type="CDD" id="cd22585">
    <property type="entry name" value="Rcat_RBR_DEAH12-like"/>
    <property type="match status" value="1"/>
</dbReference>
<evidence type="ECO:0000256" key="4">
    <source>
        <dbReference type="ARBA" id="ARBA00022737"/>
    </source>
</evidence>
<feature type="domain" description="RING-type" evidence="11">
    <location>
        <begin position="636"/>
        <end position="847"/>
    </location>
</feature>
<keyword evidence="6" id="KW-0833">Ubl conjugation pathway</keyword>
<dbReference type="InterPro" id="IPR035979">
    <property type="entry name" value="RBD_domain_sf"/>
</dbReference>
<accession>A0A9P9D7G4</accession>
<dbReference type="Proteomes" id="UP000700596">
    <property type="component" value="Unassembled WGS sequence"/>
</dbReference>
<dbReference type="SMART" id="SM00356">
    <property type="entry name" value="ZnF_C3H1"/>
    <property type="match status" value="2"/>
</dbReference>
<proteinExistence type="predicted"/>
<dbReference type="GO" id="GO:0097039">
    <property type="term" value="P:protein linear polyubiquitination"/>
    <property type="evidence" value="ECO:0007669"/>
    <property type="project" value="TreeGrafter"/>
</dbReference>
<dbReference type="Gene3D" id="3.30.40.10">
    <property type="entry name" value="Zinc/RING finger domain, C3HC4 (zinc finger)"/>
    <property type="match status" value="1"/>
</dbReference>
<dbReference type="Gene3D" id="3.30.1370.210">
    <property type="match status" value="1"/>
</dbReference>
<evidence type="ECO:0000313" key="12">
    <source>
        <dbReference type="EMBL" id="KAH7113789.1"/>
    </source>
</evidence>
<name>A0A9P9D7G4_9PLEO</name>
<feature type="zinc finger region" description="C3H1-type" evidence="8">
    <location>
        <begin position="30"/>
        <end position="56"/>
    </location>
</feature>
<dbReference type="SUPFAM" id="SSF57850">
    <property type="entry name" value="RING/U-box"/>
    <property type="match status" value="2"/>
</dbReference>
<evidence type="ECO:0000259" key="11">
    <source>
        <dbReference type="PROSITE" id="PS51873"/>
    </source>
</evidence>
<evidence type="ECO:0008006" key="14">
    <source>
        <dbReference type="Google" id="ProtNLM"/>
    </source>
</evidence>
<dbReference type="PROSITE" id="PS50089">
    <property type="entry name" value="ZF_RING_2"/>
    <property type="match status" value="1"/>
</dbReference>
<dbReference type="PROSITE" id="PS00518">
    <property type="entry name" value="ZF_RING_1"/>
    <property type="match status" value="1"/>
</dbReference>
<dbReference type="InterPro" id="IPR036855">
    <property type="entry name" value="Znf_CCCH_sf"/>
</dbReference>
<dbReference type="SUPFAM" id="SSF54928">
    <property type="entry name" value="RNA-binding domain, RBD"/>
    <property type="match status" value="1"/>
</dbReference>
<dbReference type="SUPFAM" id="SSF90229">
    <property type="entry name" value="CCCH zinc finger"/>
    <property type="match status" value="1"/>
</dbReference>
<evidence type="ECO:0000259" key="10">
    <source>
        <dbReference type="PROSITE" id="PS50103"/>
    </source>
</evidence>
<evidence type="ECO:0000313" key="13">
    <source>
        <dbReference type="Proteomes" id="UP000700596"/>
    </source>
</evidence>
<dbReference type="OrthoDB" id="10009520at2759"/>
<dbReference type="InterPro" id="IPR001841">
    <property type="entry name" value="Znf_RING"/>
</dbReference>
<keyword evidence="13" id="KW-1185">Reference proteome</keyword>
<evidence type="ECO:0000259" key="9">
    <source>
        <dbReference type="PROSITE" id="PS50089"/>
    </source>
</evidence>
<dbReference type="PANTHER" id="PTHR22770:SF13">
    <property type="entry name" value="RING-TYPE DOMAIN-CONTAINING PROTEIN"/>
    <property type="match status" value="1"/>
</dbReference>
<feature type="domain" description="C3H1-type" evidence="10">
    <location>
        <begin position="60"/>
        <end position="87"/>
    </location>
</feature>
<comment type="caution">
    <text evidence="12">The sequence shown here is derived from an EMBL/GenBank/DDBJ whole genome shotgun (WGS) entry which is preliminary data.</text>
</comment>
<dbReference type="GO" id="GO:0000151">
    <property type="term" value="C:ubiquitin ligase complex"/>
    <property type="evidence" value="ECO:0007669"/>
    <property type="project" value="TreeGrafter"/>
</dbReference>
<dbReference type="EMBL" id="JAGMWT010000018">
    <property type="protein sequence ID" value="KAH7113789.1"/>
    <property type="molecule type" value="Genomic_DNA"/>
</dbReference>
<evidence type="ECO:0000256" key="2">
    <source>
        <dbReference type="ARBA" id="ARBA00022679"/>
    </source>
</evidence>
<sequence>MSRAKLTQSRMELNAGALTFIPGRAVASITAPKLPCSFFQRGRCTRTLCPFDHDVAVQDTRSNIICTFFIRDACTKGASCKFLHEKEHSSVEDHDKDLEPPNGGVLGLRNASSFTLPSHTLNGENPNSTIFGGATVTFGDGATVSTVFLPSDFSSIQLSNLPLDQTVQDIQGLLAEYGFPNIKHDAIRMHHSIQAKLQSVVIKIQDADFASTFLQRSGPNIKLGGLPVSVTKLHIGGTSDAGSNRLQLSSVQCTWYRPSRVAFLGYTNERHAKEAVAKIGACLRKLEGRKIEVISIRHQIVYLSQPSILLMIGNLDPRTTIKSLECFLPKPSPTTIKMGSSSHILTSPELLERIKVEMEKCGTLIDWVPTSSSTSSRNKVIVKFTDPEAARKAVKDLNGTSQDPRSTDKLSVLPIISIKLTVLRRILIAVEAEIAALAEKYRQDKDYVGVRTYESSEKETAHVRVYGQKKESVARVKGIVERILAGHVATRDDIPISDPYFFRSSSKEFIEKIMNEHDVCVHRDLRKTFIRLYGTSSNIKHVQDALIAQSSLLSVQKHVILLDAESLRDALKGAFRLLVKTIGKENVRMDITSTPKRIFVNGSESRLTQAQEILRNYGSKTLAEQMTNLDIGQRKEEELCPVCWTPPEEPTRTQCGHVYCASCLVSQCTSTSESDFPIRCLGNSATCSALLVNSELKQALPVSDYETMLQTSINGFIRGKPKEFRFCPTPDCDRFYRTTLRTSPRTFDCDGCLASICTGCHSEVHDGLSCDAHAALLKAATDGTEQFERWKKDNDVRDCPNCSAPIEKNSGCNHMECKSCAIHICWFCMVTFKTGPETYEHMRQSHE</sequence>
<dbReference type="InterPro" id="IPR013083">
    <property type="entry name" value="Znf_RING/FYVE/PHD"/>
</dbReference>
<dbReference type="Pfam" id="PF01485">
    <property type="entry name" value="IBR"/>
    <property type="match status" value="1"/>
</dbReference>
<keyword evidence="5 8" id="KW-0863">Zinc-finger</keyword>
<dbReference type="PROSITE" id="PS00028">
    <property type="entry name" value="ZINC_FINGER_C2H2_1"/>
    <property type="match status" value="1"/>
</dbReference>
<dbReference type="CDD" id="cd00590">
    <property type="entry name" value="RRM_SF"/>
    <property type="match status" value="1"/>
</dbReference>
<evidence type="ECO:0000256" key="5">
    <source>
        <dbReference type="ARBA" id="ARBA00022771"/>
    </source>
</evidence>
<organism evidence="12 13">
    <name type="scientific">Dendryphion nanum</name>
    <dbReference type="NCBI Taxonomy" id="256645"/>
    <lineage>
        <taxon>Eukaryota</taxon>
        <taxon>Fungi</taxon>
        <taxon>Dikarya</taxon>
        <taxon>Ascomycota</taxon>
        <taxon>Pezizomycotina</taxon>
        <taxon>Dothideomycetes</taxon>
        <taxon>Pleosporomycetidae</taxon>
        <taxon>Pleosporales</taxon>
        <taxon>Torulaceae</taxon>
        <taxon>Dendryphion</taxon>
    </lineage>
</organism>
<dbReference type="GO" id="GO:0043161">
    <property type="term" value="P:proteasome-mediated ubiquitin-dependent protein catabolic process"/>
    <property type="evidence" value="ECO:0007669"/>
    <property type="project" value="TreeGrafter"/>
</dbReference>
<dbReference type="PROSITE" id="PS51873">
    <property type="entry name" value="TRIAD"/>
    <property type="match status" value="1"/>
</dbReference>
<keyword evidence="7 8" id="KW-0862">Zinc</keyword>
<dbReference type="GO" id="GO:0043130">
    <property type="term" value="F:ubiquitin binding"/>
    <property type="evidence" value="ECO:0007669"/>
    <property type="project" value="TreeGrafter"/>
</dbReference>
<dbReference type="InterPro" id="IPR044066">
    <property type="entry name" value="TRIAD_supradom"/>
</dbReference>
<keyword evidence="2" id="KW-0808">Transferase</keyword>
<comment type="pathway">
    <text evidence="1">Protein modification; protein ubiquitination.</text>
</comment>
<dbReference type="InterPro" id="IPR012677">
    <property type="entry name" value="Nucleotide-bd_a/b_plait_sf"/>
</dbReference>
<dbReference type="GO" id="GO:0004842">
    <property type="term" value="F:ubiquitin-protein transferase activity"/>
    <property type="evidence" value="ECO:0007669"/>
    <property type="project" value="TreeGrafter"/>
</dbReference>
<dbReference type="PANTHER" id="PTHR22770">
    <property type="entry name" value="UBIQUITIN CONJUGATING ENZYME 7 INTERACTING PROTEIN-RELATED"/>
    <property type="match status" value="1"/>
</dbReference>
<feature type="domain" description="RING-type" evidence="9">
    <location>
        <begin position="640"/>
        <end position="680"/>
    </location>
</feature>
<dbReference type="AlphaFoldDB" id="A0A9P9D7G4"/>
<keyword evidence="3 8" id="KW-0479">Metal-binding</keyword>
<dbReference type="Gene3D" id="3.30.70.330">
    <property type="match status" value="1"/>
</dbReference>
<feature type="domain" description="C3H1-type" evidence="10">
    <location>
        <begin position="30"/>
        <end position="56"/>
    </location>
</feature>
<evidence type="ECO:0000256" key="1">
    <source>
        <dbReference type="ARBA" id="ARBA00004906"/>
    </source>
</evidence>
<dbReference type="Gene3D" id="1.20.120.1750">
    <property type="match status" value="1"/>
</dbReference>
<dbReference type="InterPro" id="IPR002867">
    <property type="entry name" value="IBR_dom"/>
</dbReference>
<dbReference type="Pfam" id="PF22191">
    <property type="entry name" value="IBR_1"/>
    <property type="match status" value="1"/>
</dbReference>
<dbReference type="InterPro" id="IPR017907">
    <property type="entry name" value="Znf_RING_CS"/>
</dbReference>
<reference evidence="12" key="1">
    <citation type="journal article" date="2021" name="Nat. Commun.">
        <title>Genetic determinants of endophytism in the Arabidopsis root mycobiome.</title>
        <authorList>
            <person name="Mesny F."/>
            <person name="Miyauchi S."/>
            <person name="Thiergart T."/>
            <person name="Pickel B."/>
            <person name="Atanasova L."/>
            <person name="Karlsson M."/>
            <person name="Huettel B."/>
            <person name="Barry K.W."/>
            <person name="Haridas S."/>
            <person name="Chen C."/>
            <person name="Bauer D."/>
            <person name="Andreopoulos W."/>
            <person name="Pangilinan J."/>
            <person name="LaButti K."/>
            <person name="Riley R."/>
            <person name="Lipzen A."/>
            <person name="Clum A."/>
            <person name="Drula E."/>
            <person name="Henrissat B."/>
            <person name="Kohler A."/>
            <person name="Grigoriev I.V."/>
            <person name="Martin F.M."/>
            <person name="Hacquard S."/>
        </authorList>
    </citation>
    <scope>NUCLEOTIDE SEQUENCE</scope>
    <source>
        <strain evidence="12">MPI-CAGE-CH-0243</strain>
    </source>
</reference>